<evidence type="ECO:0000313" key="15">
    <source>
        <dbReference type="Ensembl" id="ENSPSIP00000020287.1"/>
    </source>
</evidence>
<reference evidence="16" key="1">
    <citation type="submission" date="2011-10" db="EMBL/GenBank/DDBJ databases">
        <authorList>
            <consortium name="Soft-shell Turtle Genome Consortium"/>
        </authorList>
    </citation>
    <scope>NUCLEOTIDE SEQUENCE [LARGE SCALE GENOMIC DNA]</scope>
    <source>
        <strain evidence="16">Daiwa-1</strain>
    </source>
</reference>
<dbReference type="EMBL" id="AGCU01116371">
    <property type="status" value="NOT_ANNOTATED_CDS"/>
    <property type="molecule type" value="Genomic_DNA"/>
</dbReference>
<comment type="similarity">
    <text evidence="2">Belongs to the ITIH family.</text>
</comment>
<keyword evidence="5" id="KW-0732">Signal</keyword>
<dbReference type="Gene3D" id="3.40.50.410">
    <property type="entry name" value="von Willebrand factor, type A domain"/>
    <property type="match status" value="1"/>
</dbReference>
<keyword evidence="6" id="KW-0722">Serine protease inhibitor</keyword>
<evidence type="ECO:0000256" key="6">
    <source>
        <dbReference type="ARBA" id="ARBA00022900"/>
    </source>
</evidence>
<dbReference type="PROSITE" id="PS50234">
    <property type="entry name" value="VWFA"/>
    <property type="match status" value="1"/>
</dbReference>
<dbReference type="HOGENOM" id="CLU_008101_0_0_1"/>
<dbReference type="eggNOG" id="ENOG502QPS2">
    <property type="taxonomic scope" value="Eukaryota"/>
</dbReference>
<evidence type="ECO:0000313" key="16">
    <source>
        <dbReference type="Proteomes" id="UP000007267"/>
    </source>
</evidence>
<dbReference type="SMART" id="SM00327">
    <property type="entry name" value="VWA"/>
    <property type="match status" value="1"/>
</dbReference>
<evidence type="ECO:0000256" key="11">
    <source>
        <dbReference type="SAM" id="Coils"/>
    </source>
</evidence>
<dbReference type="Pfam" id="PF06668">
    <property type="entry name" value="ITI_HC_C"/>
    <property type="match status" value="1"/>
</dbReference>
<dbReference type="InterPro" id="IPR013694">
    <property type="entry name" value="VIT"/>
</dbReference>
<feature type="coiled-coil region" evidence="11">
    <location>
        <begin position="562"/>
        <end position="589"/>
    </location>
</feature>
<evidence type="ECO:0000256" key="5">
    <source>
        <dbReference type="ARBA" id="ARBA00022729"/>
    </source>
</evidence>
<dbReference type="GO" id="GO:0004867">
    <property type="term" value="F:serine-type endopeptidase inhibitor activity"/>
    <property type="evidence" value="ECO:0007669"/>
    <property type="project" value="UniProtKB-KW"/>
</dbReference>
<reference evidence="15" key="3">
    <citation type="submission" date="2025-08" db="UniProtKB">
        <authorList>
            <consortium name="Ensembl"/>
        </authorList>
    </citation>
    <scope>IDENTIFICATION</scope>
</reference>
<evidence type="ECO:0000259" key="14">
    <source>
        <dbReference type="PROSITE" id="PS51468"/>
    </source>
</evidence>
<dbReference type="InterPro" id="IPR002035">
    <property type="entry name" value="VWF_A"/>
</dbReference>
<dbReference type="GO" id="GO:0030212">
    <property type="term" value="P:hyaluronan metabolic process"/>
    <property type="evidence" value="ECO:0007669"/>
    <property type="project" value="InterPro"/>
</dbReference>
<dbReference type="PANTHER" id="PTHR10338">
    <property type="entry name" value="INTER-ALPHA-TRYPSIN INHIBITOR HEAVY CHAIN FAMILY MEMBER"/>
    <property type="match status" value="1"/>
</dbReference>
<dbReference type="EMBL" id="AGCU01116372">
    <property type="status" value="NOT_ANNOTATED_CDS"/>
    <property type="molecule type" value="Genomic_DNA"/>
</dbReference>
<proteinExistence type="inferred from homology"/>
<dbReference type="OMA" id="QITEKIW"/>
<keyword evidence="8" id="KW-0325">Glycoprotein</keyword>
<evidence type="ECO:0000256" key="7">
    <source>
        <dbReference type="ARBA" id="ARBA00022974"/>
    </source>
</evidence>
<dbReference type="InterPro" id="IPR036465">
    <property type="entry name" value="vWFA_dom_sf"/>
</dbReference>
<dbReference type="Ensembl" id="ENSPSIT00000020383.1">
    <property type="protein sequence ID" value="ENSPSIP00000020287.1"/>
    <property type="gene ID" value="ENSPSIG00000017905.1"/>
</dbReference>
<keyword evidence="4" id="KW-0646">Protease inhibitor</keyword>
<sequence length="900" mass="101281">CKGCQWSCLKMKCISDLSSATFPLSPSFNLQKRSTSDVILNGIEIYSINIDSKVTSRFVHTVITSRAVNRANVSKEVVFDVELPKTAFITNFSMTIDGIAYLGNIKEKETAKKQYEKAVSRGHTAGLVKASGRKTEKFTVSVNVAAASKVTFELTYEELLKRHLGKYEVLIKVKPKQLVKHFQIEVNIFEPQGISELEAFGSFINNDLIQAIEKSFSGKKGHVSFKPTIDQQQTCKNCSTSFLDGDFTIKYDVKRDSPGNLQIINGYFVHFFAPANLPRVPKNVIFVIDISSSMMGRKLEQTKKALLKILDDVKENDHFNFIMFDSMITPWKEQLVKATLDNLKEAQAFVKSIRTRGSTNINDALIRTVEMMNEAHQGKLLPERSSSTVIMLTDGNPTSGEINPRKIQDNVNAIQGRFSLYNLAFGYDMDYNFLEKMALENNGLARRIYEDSDSALQLQSFYEEVANPMLLEVQLHYPTNAISELTQNNFNHYYDGSEIVVAGCVIDNELDSFMADVKAQGANNDVTFTEQIDIEEKAQALQEQEYIFGDYIERLWAYLTIQQLLEKRISAEEEKRENLTAEALKLSLKYKFVTPLTSMVVTKPEDNEDKEAIADKPAEGKAEGTPPSQAIHPSMTFPKSFNLRHCNVFAVDGDPHFLIEVPEKKDHLCFNINLDPGVVLNLVNDPDTGITINGQLTGKKKVSHNAQTQKTYIGALGIVNTQLALKMEITTETITLQNGRKTIAFTWLETVSLRQAGWTMKINRKKNLVLSFGGGATFIVVLHQVWKKHPIHHDFLGLYTLDTHKVSEHTHGLLGQFFQHIDFEVFDIHPGSDSEKPHATMIVKNNRLSVTRVSEKDYRKDPSHGAITPCWFIHNNGTGLIDGAHTDYIVSDLFSTPLTN</sequence>
<organism evidence="15 16">
    <name type="scientific">Pelodiscus sinensis</name>
    <name type="common">Chinese softshell turtle</name>
    <name type="synonym">Trionyx sinensis</name>
    <dbReference type="NCBI Taxonomy" id="13735"/>
    <lineage>
        <taxon>Eukaryota</taxon>
        <taxon>Metazoa</taxon>
        <taxon>Chordata</taxon>
        <taxon>Craniata</taxon>
        <taxon>Vertebrata</taxon>
        <taxon>Euteleostomi</taxon>
        <taxon>Archelosauria</taxon>
        <taxon>Testudinata</taxon>
        <taxon>Testudines</taxon>
        <taxon>Cryptodira</taxon>
        <taxon>Trionychia</taxon>
        <taxon>Trionychidae</taxon>
        <taxon>Pelodiscus</taxon>
    </lineage>
</organism>
<protein>
    <recommendedName>
        <fullName evidence="10">Inter-alpha-trypsin inhibitor heavy chain H3</fullName>
    </recommendedName>
</protein>
<keyword evidence="3" id="KW-0964">Secreted</keyword>
<keyword evidence="7" id="KW-0654">Proteoglycan</keyword>
<dbReference type="PROSITE" id="PS51468">
    <property type="entry name" value="VIT"/>
    <property type="match status" value="1"/>
</dbReference>
<keyword evidence="11" id="KW-0175">Coiled coil</keyword>
<dbReference type="Pfam" id="PF00092">
    <property type="entry name" value="VWA"/>
    <property type="match status" value="1"/>
</dbReference>
<evidence type="ECO:0000256" key="3">
    <source>
        <dbReference type="ARBA" id="ARBA00022525"/>
    </source>
</evidence>
<evidence type="ECO:0000256" key="10">
    <source>
        <dbReference type="ARBA" id="ARBA00039924"/>
    </source>
</evidence>
<accession>K7GJ26</accession>
<evidence type="ECO:0000256" key="8">
    <source>
        <dbReference type="ARBA" id="ARBA00023180"/>
    </source>
</evidence>
<dbReference type="SUPFAM" id="SSF53300">
    <property type="entry name" value="vWA-like"/>
    <property type="match status" value="1"/>
</dbReference>
<keyword evidence="16" id="KW-1185">Reference proteome</keyword>
<evidence type="ECO:0000256" key="2">
    <source>
        <dbReference type="ARBA" id="ARBA00010158"/>
    </source>
</evidence>
<evidence type="ECO:0000256" key="4">
    <source>
        <dbReference type="ARBA" id="ARBA00022690"/>
    </source>
</evidence>
<feature type="compositionally biased region" description="Basic and acidic residues" evidence="12">
    <location>
        <begin position="610"/>
        <end position="622"/>
    </location>
</feature>
<dbReference type="SMART" id="SM00609">
    <property type="entry name" value="VIT"/>
    <property type="match status" value="1"/>
</dbReference>
<dbReference type="PANTHER" id="PTHR10338:SF115">
    <property type="entry name" value="INTER-ALPHA-TRYPSIN INHIBITOR HEAVY CHAIN H3"/>
    <property type="match status" value="1"/>
</dbReference>
<dbReference type="GO" id="GO:0005576">
    <property type="term" value="C:extracellular region"/>
    <property type="evidence" value="ECO:0007669"/>
    <property type="project" value="UniProtKB-SubCell"/>
</dbReference>
<dbReference type="Proteomes" id="UP000007267">
    <property type="component" value="Unassembled WGS sequence"/>
</dbReference>
<reference evidence="16" key="2">
    <citation type="journal article" date="2013" name="Nat. Genet.">
        <title>The draft genomes of soft-shell turtle and green sea turtle yield insights into the development and evolution of the turtle-specific body plan.</title>
        <authorList>
            <person name="Wang Z."/>
            <person name="Pascual-Anaya J."/>
            <person name="Zadissa A."/>
            <person name="Li W."/>
            <person name="Niimura Y."/>
            <person name="Huang Z."/>
            <person name="Li C."/>
            <person name="White S."/>
            <person name="Xiong Z."/>
            <person name="Fang D."/>
            <person name="Wang B."/>
            <person name="Ming Y."/>
            <person name="Chen Y."/>
            <person name="Zheng Y."/>
            <person name="Kuraku S."/>
            <person name="Pignatelli M."/>
            <person name="Herrero J."/>
            <person name="Beal K."/>
            <person name="Nozawa M."/>
            <person name="Li Q."/>
            <person name="Wang J."/>
            <person name="Zhang H."/>
            <person name="Yu L."/>
            <person name="Shigenobu S."/>
            <person name="Wang J."/>
            <person name="Liu J."/>
            <person name="Flicek P."/>
            <person name="Searle S."/>
            <person name="Wang J."/>
            <person name="Kuratani S."/>
            <person name="Yin Y."/>
            <person name="Aken B."/>
            <person name="Zhang G."/>
            <person name="Irie N."/>
        </authorList>
    </citation>
    <scope>NUCLEOTIDE SEQUENCE [LARGE SCALE GENOMIC DNA]</scope>
    <source>
        <strain evidence="16">Daiwa-1</strain>
    </source>
</reference>
<dbReference type="GeneTree" id="ENSGT00940000154554"/>
<name>K7GJ26_PELSI</name>
<dbReference type="InterPro" id="IPR050934">
    <property type="entry name" value="ITIH"/>
</dbReference>
<feature type="domain" description="VIT" evidence="14">
    <location>
        <begin position="29"/>
        <end position="158"/>
    </location>
</feature>
<feature type="domain" description="VWFA" evidence="13">
    <location>
        <begin position="283"/>
        <end position="465"/>
    </location>
</feature>
<evidence type="ECO:0000259" key="13">
    <source>
        <dbReference type="PROSITE" id="PS50234"/>
    </source>
</evidence>
<dbReference type="FunFam" id="3.40.50.410:FF:000013">
    <property type="entry name" value="inter-alpha-trypsin inhibitor heavy chain H2"/>
    <property type="match status" value="1"/>
</dbReference>
<dbReference type="STRING" id="13735.ENSPSIP00000020287"/>
<reference evidence="15" key="4">
    <citation type="submission" date="2025-09" db="UniProtKB">
        <authorList>
            <consortium name="Ensembl"/>
        </authorList>
    </citation>
    <scope>IDENTIFICATION</scope>
</reference>
<dbReference type="Pfam" id="PF08487">
    <property type="entry name" value="VIT"/>
    <property type="match status" value="1"/>
</dbReference>
<evidence type="ECO:0000256" key="12">
    <source>
        <dbReference type="SAM" id="MobiDB-lite"/>
    </source>
</evidence>
<comment type="function">
    <text evidence="9">May act as a carrier of hyaluronan in serum or as a binding protein between hyaluronan and other matrix protein, including those on cell surfaces in tissues to regulate the localization, synthesis and degradation of hyaluronan which are essential to cells undergoing biological processes.</text>
</comment>
<dbReference type="InterPro" id="IPR010600">
    <property type="entry name" value="ITI_HC_C"/>
</dbReference>
<dbReference type="AlphaFoldDB" id="K7GJ26"/>
<evidence type="ECO:0000256" key="9">
    <source>
        <dbReference type="ARBA" id="ARBA00037051"/>
    </source>
</evidence>
<feature type="region of interest" description="Disordered" evidence="12">
    <location>
        <begin position="603"/>
        <end position="631"/>
    </location>
</feature>
<comment type="subcellular location">
    <subcellularLocation>
        <location evidence="1">Secreted</location>
    </subcellularLocation>
</comment>
<evidence type="ECO:0000256" key="1">
    <source>
        <dbReference type="ARBA" id="ARBA00004613"/>
    </source>
</evidence>